<accession>A0A177ZJ35</accession>
<feature type="transmembrane region" description="Helical" evidence="1">
    <location>
        <begin position="83"/>
        <end position="102"/>
    </location>
</feature>
<dbReference type="Proteomes" id="UP000077881">
    <property type="component" value="Unassembled WGS sequence"/>
</dbReference>
<keyword evidence="3" id="KW-1185">Reference proteome</keyword>
<feature type="transmembrane region" description="Helical" evidence="1">
    <location>
        <begin position="114"/>
        <end position="145"/>
    </location>
</feature>
<feature type="transmembrane region" description="Helical" evidence="1">
    <location>
        <begin position="151"/>
        <end position="169"/>
    </location>
</feature>
<feature type="transmembrane region" description="Helical" evidence="1">
    <location>
        <begin position="181"/>
        <end position="200"/>
    </location>
</feature>
<dbReference type="PATRIC" id="fig|217031.6.peg.3967"/>
<keyword evidence="1" id="KW-0472">Membrane</keyword>
<name>A0A177ZJ35_9BACI</name>
<feature type="transmembrane region" description="Helical" evidence="1">
    <location>
        <begin position="6"/>
        <end position="28"/>
    </location>
</feature>
<feature type="transmembrane region" description="Helical" evidence="1">
    <location>
        <begin position="271"/>
        <end position="291"/>
    </location>
</feature>
<dbReference type="RefSeq" id="WP_064468663.1">
    <property type="nucleotide sequence ID" value="NZ_LDJR01000058.1"/>
</dbReference>
<keyword evidence="1" id="KW-1133">Transmembrane helix</keyword>
<feature type="transmembrane region" description="Helical" evidence="1">
    <location>
        <begin position="40"/>
        <end position="63"/>
    </location>
</feature>
<comment type="caution">
    <text evidence="2">The sequence shown here is derived from an EMBL/GenBank/DDBJ whole genome shotgun (WGS) entry which is preliminary data.</text>
</comment>
<feature type="transmembrane region" description="Helical" evidence="1">
    <location>
        <begin position="220"/>
        <end position="239"/>
    </location>
</feature>
<protein>
    <submittedName>
        <fullName evidence="2">Uncharacterized protein</fullName>
    </submittedName>
</protein>
<dbReference type="OrthoDB" id="517560at2"/>
<evidence type="ECO:0000313" key="2">
    <source>
        <dbReference type="EMBL" id="OAK67981.1"/>
    </source>
</evidence>
<organism evidence="2 3">
    <name type="scientific">Lederbergia galactosidilytica</name>
    <dbReference type="NCBI Taxonomy" id="217031"/>
    <lineage>
        <taxon>Bacteria</taxon>
        <taxon>Bacillati</taxon>
        <taxon>Bacillota</taxon>
        <taxon>Bacilli</taxon>
        <taxon>Bacillales</taxon>
        <taxon>Bacillaceae</taxon>
        <taxon>Lederbergia</taxon>
    </lineage>
</organism>
<evidence type="ECO:0000313" key="3">
    <source>
        <dbReference type="Proteomes" id="UP000077881"/>
    </source>
</evidence>
<gene>
    <name evidence="2" type="ORF">ABB05_18295</name>
</gene>
<evidence type="ECO:0000256" key="1">
    <source>
        <dbReference type="SAM" id="Phobius"/>
    </source>
</evidence>
<reference evidence="2 3" key="1">
    <citation type="submission" date="2015-05" db="EMBL/GenBank/DDBJ databases">
        <title>Comparison of genome.</title>
        <authorList>
            <person name="Zheng Z."/>
            <person name="Sun M."/>
        </authorList>
    </citation>
    <scope>NUCLEOTIDE SEQUENCE [LARGE SCALE GENOMIC DNA]</scope>
    <source>
        <strain evidence="2 3">G25-74</strain>
    </source>
</reference>
<proteinExistence type="predicted"/>
<feature type="transmembrane region" description="Helical" evidence="1">
    <location>
        <begin position="303"/>
        <end position="324"/>
    </location>
</feature>
<keyword evidence="1" id="KW-0812">Transmembrane</keyword>
<dbReference type="EMBL" id="LDJR01000058">
    <property type="protein sequence ID" value="OAK67981.1"/>
    <property type="molecule type" value="Genomic_DNA"/>
</dbReference>
<sequence length="325" mass="38062">MKKIFFFYLILVIIFTPITVFAHVKWFTEVNPERVEIDSILSPFFFCMAILTAICLGLLSLYIPEFEKVAKMRQYFSSPDAYLKYGTALALIIQIQAGTLFAPEFFLHNSSSLILVWAIIGLLVIPNLYSTKLAALILLGFYISFTFHHGIFHMLDYSFYLGIISYHLLIQTKWERFKFYLLYMLTGFSLCWLAIEKWVYPSMTLNIIEQFAVPTFGFDPALFTIMAAFIEFGIGYCWIMGILNRLFSIIFIVIITLTTLLFGYTEFIGHFLLYIIMILFLVDNPVKYSPMNLNYFKTKHGQFLFIIFNFFLILSTFFLVYYRFA</sequence>
<dbReference type="AlphaFoldDB" id="A0A177ZJ35"/>